<dbReference type="Proteomes" id="UP001324993">
    <property type="component" value="Chromosome"/>
</dbReference>
<evidence type="ECO:0008006" key="3">
    <source>
        <dbReference type="Google" id="ProtNLM"/>
    </source>
</evidence>
<keyword evidence="2" id="KW-1185">Reference proteome</keyword>
<evidence type="ECO:0000313" key="1">
    <source>
        <dbReference type="EMBL" id="WPJ96541.1"/>
    </source>
</evidence>
<sequence length="559" mass="58325">MYQKMYIIHCLSIESYAKRMILGSVAVLLSSVFADAAVLYLGDYTDSTAKVAIAPEVSDIGSLSIDGESSISTTDRIVIGQNGFGEAFMDDEAQFVSDKFFVGQNEFGEGELTALGQSSISAVDIYVAYETGSEGTITLLEAASVSASYNLIIGNASKGSLIMGDNSQAEATASIFIGPNGSGTLEADGYASFISEQFTIASGNSGTGVVNLSENVTVTAREDVKIGVNGSAVMNLSDNVKIDATDDVYIGYSGEGEWNVTGSAIVTAGDDITLGRNSGSRGVATISDNASVSSGYFIVGDEGYGEVHVSDNATLNVSQGAYIGLFEEGSLSFFSGGTGQFDSVNLGYEGGVGTLSVDGVNTVVGVSNSIIVGWGVEDEGAVGNINLGRGGRIEIDETGLGISFALEQYDVANISFTIGDNGAGVVDSGTISTPNLGLGTVYNSYTEAFTETLGTVTLSILLDEGTALSKGDTFVLIEYGMWDGHTFDNVSNGSTLTVDDYIFMIKYDDQISDGLRAITATVIPEPTNFALWVSWGIVSLVMAGRRLNTRHVITFVVCH</sequence>
<organism evidence="1 2">
    <name type="scientific">Coraliomargarita algicola</name>
    <dbReference type="NCBI Taxonomy" id="3092156"/>
    <lineage>
        <taxon>Bacteria</taxon>
        <taxon>Pseudomonadati</taxon>
        <taxon>Verrucomicrobiota</taxon>
        <taxon>Opitutia</taxon>
        <taxon>Puniceicoccales</taxon>
        <taxon>Coraliomargaritaceae</taxon>
        <taxon>Coraliomargarita</taxon>
    </lineage>
</organism>
<name>A0ABZ0RMC0_9BACT</name>
<gene>
    <name evidence="1" type="ORF">SH580_02340</name>
</gene>
<proteinExistence type="predicted"/>
<dbReference type="InterPro" id="IPR030895">
    <property type="entry name" value="T5SS_PEPC_rpt"/>
</dbReference>
<evidence type="ECO:0000313" key="2">
    <source>
        <dbReference type="Proteomes" id="UP001324993"/>
    </source>
</evidence>
<accession>A0ABZ0RMC0</accession>
<protein>
    <recommendedName>
        <fullName evidence="3">PEP-CTERM protein-sorting domain-containing protein</fullName>
    </recommendedName>
</protein>
<dbReference type="NCBIfam" id="TIGR04393">
    <property type="entry name" value="rpt_T5SS_PEPC"/>
    <property type="match status" value="1"/>
</dbReference>
<dbReference type="EMBL" id="CP138858">
    <property type="protein sequence ID" value="WPJ96541.1"/>
    <property type="molecule type" value="Genomic_DNA"/>
</dbReference>
<reference evidence="1 2" key="1">
    <citation type="submission" date="2023-11" db="EMBL/GenBank/DDBJ databases">
        <title>Coraliomargarita sp. nov., isolated from marine algae.</title>
        <authorList>
            <person name="Lee J.K."/>
            <person name="Baek J.H."/>
            <person name="Kim J.M."/>
            <person name="Choi D.G."/>
            <person name="Jeon C.O."/>
        </authorList>
    </citation>
    <scope>NUCLEOTIDE SEQUENCE [LARGE SCALE GENOMIC DNA]</scope>
    <source>
        <strain evidence="1 2">J2-16</strain>
    </source>
</reference>
<dbReference type="RefSeq" id="WP_319833400.1">
    <property type="nucleotide sequence ID" value="NZ_CP138858.1"/>
</dbReference>